<proteinExistence type="predicted"/>
<organism evidence="1 2">
    <name type="scientific">Coemansia helicoidea</name>
    <dbReference type="NCBI Taxonomy" id="1286919"/>
    <lineage>
        <taxon>Eukaryota</taxon>
        <taxon>Fungi</taxon>
        <taxon>Fungi incertae sedis</taxon>
        <taxon>Zoopagomycota</taxon>
        <taxon>Kickxellomycotina</taxon>
        <taxon>Kickxellomycetes</taxon>
        <taxon>Kickxellales</taxon>
        <taxon>Kickxellaceae</taxon>
        <taxon>Coemansia</taxon>
    </lineage>
</organism>
<evidence type="ECO:0000313" key="2">
    <source>
        <dbReference type="Proteomes" id="UP001140087"/>
    </source>
</evidence>
<sequence>MLKNPSKPSGLRLPAPIPKIGEPAVGKRKLADDNGSPAARPAASTGVPAAGRQIRMPTTYTDKADAGTVHAGRRSSQGFKVASKPAAASQLPTMRMGATGGAVGRPVPRAPPAAAGGARRIPANRAAVTRGRGPAANGRPAPVAARSNAPLPESVKRRRIDGPDGFAADPLPLSSERSAFAKPAEAARDSSNKDEDDDDDEEDDCEVGPPPALKQRSENDVNGRLHDLEAVVAHMRLKNRTARKAKKLLSVELEQHGTKVTQLEYEKKLLEAKVEDAEKQMRSLKDDAGDAQLQLQTMRQRHEAEVDDVQRKHKRKVEELGDEQQKLRKTLAELQETLDTTQASLRAKRDECVRLEATV</sequence>
<accession>A0ACC1KG70</accession>
<keyword evidence="2" id="KW-1185">Reference proteome</keyword>
<protein>
    <submittedName>
        <fullName evidence="1">Uncharacterized protein</fullName>
    </submittedName>
</protein>
<comment type="caution">
    <text evidence="1">The sequence shown here is derived from an EMBL/GenBank/DDBJ whole genome shotgun (WGS) entry which is preliminary data.</text>
</comment>
<gene>
    <name evidence="1" type="ORF">H4R21_006767</name>
</gene>
<name>A0ACC1KG70_9FUNG</name>
<evidence type="ECO:0000313" key="1">
    <source>
        <dbReference type="EMBL" id="KAJ2789331.1"/>
    </source>
</evidence>
<reference evidence="1" key="1">
    <citation type="submission" date="2022-07" db="EMBL/GenBank/DDBJ databases">
        <title>Phylogenomic reconstructions and comparative analyses of Kickxellomycotina fungi.</title>
        <authorList>
            <person name="Reynolds N.K."/>
            <person name="Stajich J.E."/>
            <person name="Barry K."/>
            <person name="Grigoriev I.V."/>
            <person name="Crous P."/>
            <person name="Smith M.E."/>
        </authorList>
    </citation>
    <scope>NUCLEOTIDE SEQUENCE</scope>
    <source>
        <strain evidence="1">BCRC 34780</strain>
    </source>
</reference>
<dbReference type="EMBL" id="JANBUN010003810">
    <property type="protein sequence ID" value="KAJ2789331.1"/>
    <property type="molecule type" value="Genomic_DNA"/>
</dbReference>
<dbReference type="Proteomes" id="UP001140087">
    <property type="component" value="Unassembled WGS sequence"/>
</dbReference>
<feature type="non-terminal residue" evidence="1">
    <location>
        <position position="359"/>
    </location>
</feature>